<evidence type="ECO:0000313" key="1">
    <source>
        <dbReference type="EMBL" id="JAE36742.1"/>
    </source>
</evidence>
<dbReference type="EMBL" id="GBRH01161154">
    <property type="protein sequence ID" value="JAE36742.1"/>
    <property type="molecule type" value="Transcribed_RNA"/>
</dbReference>
<organism evidence="1">
    <name type="scientific">Arundo donax</name>
    <name type="common">Giant reed</name>
    <name type="synonym">Donax arundinaceus</name>
    <dbReference type="NCBI Taxonomy" id="35708"/>
    <lineage>
        <taxon>Eukaryota</taxon>
        <taxon>Viridiplantae</taxon>
        <taxon>Streptophyta</taxon>
        <taxon>Embryophyta</taxon>
        <taxon>Tracheophyta</taxon>
        <taxon>Spermatophyta</taxon>
        <taxon>Magnoliopsida</taxon>
        <taxon>Liliopsida</taxon>
        <taxon>Poales</taxon>
        <taxon>Poaceae</taxon>
        <taxon>PACMAD clade</taxon>
        <taxon>Arundinoideae</taxon>
        <taxon>Arundineae</taxon>
        <taxon>Arundo</taxon>
    </lineage>
</organism>
<sequence>MLHNHNYQLPSPAKTGITGAIMVNWLFKEYNIIVAPIKTSKSNYTLATYPRLTRN</sequence>
<proteinExistence type="predicted"/>
<reference evidence="1" key="1">
    <citation type="submission" date="2014-09" db="EMBL/GenBank/DDBJ databases">
        <authorList>
            <person name="Magalhaes I.L.F."/>
            <person name="Oliveira U."/>
            <person name="Santos F.R."/>
            <person name="Vidigal T.H.D.A."/>
            <person name="Brescovit A.D."/>
            <person name="Santos A.J."/>
        </authorList>
    </citation>
    <scope>NUCLEOTIDE SEQUENCE</scope>
    <source>
        <tissue evidence="1">Shoot tissue taken approximately 20 cm above the soil surface</tissue>
    </source>
</reference>
<protein>
    <submittedName>
        <fullName evidence="1">Uncharacterized protein</fullName>
    </submittedName>
</protein>
<reference evidence="1" key="2">
    <citation type="journal article" date="2015" name="Data Brief">
        <title>Shoot transcriptome of the giant reed, Arundo donax.</title>
        <authorList>
            <person name="Barrero R.A."/>
            <person name="Guerrero F.D."/>
            <person name="Moolhuijzen P."/>
            <person name="Goolsby J.A."/>
            <person name="Tidwell J."/>
            <person name="Bellgard S.E."/>
            <person name="Bellgard M.I."/>
        </authorList>
    </citation>
    <scope>NUCLEOTIDE SEQUENCE</scope>
    <source>
        <tissue evidence="1">Shoot tissue taken approximately 20 cm above the soil surface</tissue>
    </source>
</reference>
<dbReference type="AlphaFoldDB" id="A0A0A9HJ16"/>
<name>A0A0A9HJ16_ARUDO</name>
<accession>A0A0A9HJ16</accession>